<reference evidence="9" key="2">
    <citation type="submission" date="2020-03" db="EMBL/GenBank/DDBJ databases">
        <authorList>
            <person name="Fu F.-F."/>
            <person name="Chen J."/>
        </authorList>
    </citation>
    <scope>NUCLEOTIDE SEQUENCE</scope>
    <source>
        <strain evidence="9">Lc1</strain>
    </source>
</reference>
<evidence type="ECO:0000256" key="5">
    <source>
        <dbReference type="ARBA" id="ARBA00023136"/>
    </source>
</evidence>
<feature type="transmembrane region" description="Helical" evidence="7">
    <location>
        <begin position="379"/>
        <end position="397"/>
    </location>
</feature>
<evidence type="ECO:0000256" key="2">
    <source>
        <dbReference type="ARBA" id="ARBA00022448"/>
    </source>
</evidence>
<dbReference type="Gene3D" id="1.20.1250.20">
    <property type="entry name" value="MFS general substrate transporter like domains"/>
    <property type="match status" value="2"/>
</dbReference>
<dbReference type="EMBL" id="WVTB01000103">
    <property type="protein sequence ID" value="KAF3798090.1"/>
    <property type="molecule type" value="Genomic_DNA"/>
</dbReference>
<feature type="transmembrane region" description="Helical" evidence="7">
    <location>
        <begin position="111"/>
        <end position="130"/>
    </location>
</feature>
<proteinExistence type="predicted"/>
<dbReference type="InterPro" id="IPR036259">
    <property type="entry name" value="MFS_trans_sf"/>
</dbReference>
<evidence type="ECO:0000256" key="7">
    <source>
        <dbReference type="SAM" id="Phobius"/>
    </source>
</evidence>
<evidence type="ECO:0000313" key="9">
    <source>
        <dbReference type="EMBL" id="KAF3798090.1"/>
    </source>
</evidence>
<feature type="domain" description="Major facilitator superfamily (MFS) profile" evidence="8">
    <location>
        <begin position="77"/>
        <end position="494"/>
    </location>
</feature>
<keyword evidence="4 7" id="KW-1133">Transmembrane helix</keyword>
<dbReference type="FunFam" id="1.20.1250.20:FF:000057">
    <property type="entry name" value="MFS general substrate transporter"/>
    <property type="match status" value="1"/>
</dbReference>
<reference evidence="9" key="1">
    <citation type="journal article" date="2020" name="Phytopathology">
        <title>Genome sequence and comparative analysis of Colletotrichum gloeosporioides isolated from Liriodendron leaves.</title>
        <authorList>
            <person name="Fu F.F."/>
            <person name="Hao Z."/>
            <person name="Wang P."/>
            <person name="Lu Y."/>
            <person name="Xue L.J."/>
            <person name="Wei G."/>
            <person name="Tian Y."/>
            <person name="Baishi H."/>
            <person name="Xu H."/>
            <person name="Shi J."/>
            <person name="Cheng T."/>
            <person name="Wang G."/>
            <person name="Yi Y."/>
            <person name="Chen J."/>
        </authorList>
    </citation>
    <scope>NUCLEOTIDE SEQUENCE</scope>
    <source>
        <strain evidence="9">Lc1</strain>
    </source>
</reference>
<sequence length="617" mass="66869">MVAEEKPSQHTGGTAPPGAVETNRPDGVNKGPSIVEANDGDGKGELLPSPEEQIDALGIPNWRELEKQVVKRLDMTLMPCLWVLYLFNYLDRASIAQARLSSLDEDLDLKGYQYGTAVSILSVGYVLGQIPSNMIIGKVRPSLYLCCMALVWSSVSAATCGVKNYQGLIAVRFFLGVVEAPLFPGAIYVMSCWYTRKEMALRCALLYTGQTLAFCTAGLIAAAVFGTLEGSYGLAGWQWLFIVLASTGAGLAMIALFILPDYPDSATGSARWSMTEDMRKVAAARILADRVSTSEAKTGVWHGLKMSVFDYKMWLLVGMNIGISAAYGFSNFFPSIVRGFGYNNTITLVLTAPPYIFAAAGSLVNAWHSDKTKERGYHFAGPIAFGCIGYIICLATENRNARYGASFIYVGGMYFANPLISTWTSNTMGRTPEKRAISVALVNVLGQIGNLIAPYFFVDSDEPRYRLAFIMMMVMGLIACVSAMGLKLYLHRSNKKLYRTADAVTCRVIDPIESRAIWFTVESGNCETSRTLETCGASGSSIQSFFSFPGCNLAGALRIKNHASVNAITQLKGIGGSWVAYSLSAGEECTANLGLSRVAGYTNFRYSRADAVNATSN</sequence>
<feature type="region of interest" description="Disordered" evidence="6">
    <location>
        <begin position="1"/>
        <end position="49"/>
    </location>
</feature>
<dbReference type="InterPro" id="IPR011701">
    <property type="entry name" value="MFS"/>
</dbReference>
<dbReference type="SUPFAM" id="SSF103473">
    <property type="entry name" value="MFS general substrate transporter"/>
    <property type="match status" value="1"/>
</dbReference>
<evidence type="ECO:0000256" key="4">
    <source>
        <dbReference type="ARBA" id="ARBA00022989"/>
    </source>
</evidence>
<dbReference type="GeneID" id="69011150"/>
<name>A0A8H4C605_COLGL</name>
<keyword evidence="10" id="KW-1185">Reference proteome</keyword>
<feature type="transmembrane region" description="Helical" evidence="7">
    <location>
        <begin position="469"/>
        <end position="490"/>
    </location>
</feature>
<evidence type="ECO:0000256" key="3">
    <source>
        <dbReference type="ARBA" id="ARBA00022692"/>
    </source>
</evidence>
<dbReference type="PANTHER" id="PTHR43791:SF62">
    <property type="entry name" value="MAJOR FACILITATOR SUPERFAMILY (MFS) PROFILE DOMAIN-CONTAINING PROTEIN"/>
    <property type="match status" value="1"/>
</dbReference>
<keyword evidence="3 7" id="KW-0812">Transmembrane</keyword>
<dbReference type="PROSITE" id="PS50850">
    <property type="entry name" value="MFS"/>
    <property type="match status" value="1"/>
</dbReference>
<dbReference type="GO" id="GO:0016020">
    <property type="term" value="C:membrane"/>
    <property type="evidence" value="ECO:0007669"/>
    <property type="project" value="UniProtKB-SubCell"/>
</dbReference>
<protein>
    <submittedName>
        <fullName evidence="9">Putative transporter</fullName>
    </submittedName>
</protein>
<dbReference type="AlphaFoldDB" id="A0A8H4C605"/>
<feature type="transmembrane region" description="Helical" evidence="7">
    <location>
        <begin position="237"/>
        <end position="259"/>
    </location>
</feature>
<keyword evidence="5 7" id="KW-0472">Membrane</keyword>
<feature type="transmembrane region" description="Helical" evidence="7">
    <location>
        <begin position="345"/>
        <end position="367"/>
    </location>
</feature>
<dbReference type="PANTHER" id="PTHR43791">
    <property type="entry name" value="PERMEASE-RELATED"/>
    <property type="match status" value="1"/>
</dbReference>
<evidence type="ECO:0000313" key="10">
    <source>
        <dbReference type="Proteomes" id="UP000613401"/>
    </source>
</evidence>
<feature type="transmembrane region" description="Helical" evidence="7">
    <location>
        <begin position="313"/>
        <end position="333"/>
    </location>
</feature>
<accession>A0A8H4C605</accession>
<feature type="transmembrane region" description="Helical" evidence="7">
    <location>
        <begin position="436"/>
        <end position="457"/>
    </location>
</feature>
<comment type="caution">
    <text evidence="9">The sequence shown here is derived from an EMBL/GenBank/DDBJ whole genome shotgun (WGS) entry which is preliminary data.</text>
</comment>
<dbReference type="GO" id="GO:0022857">
    <property type="term" value="F:transmembrane transporter activity"/>
    <property type="evidence" value="ECO:0007669"/>
    <property type="project" value="InterPro"/>
</dbReference>
<evidence type="ECO:0000259" key="8">
    <source>
        <dbReference type="PROSITE" id="PS50850"/>
    </source>
</evidence>
<gene>
    <name evidence="9" type="ORF">GCG54_00003994</name>
</gene>
<feature type="transmembrane region" description="Helical" evidence="7">
    <location>
        <begin position="171"/>
        <end position="193"/>
    </location>
</feature>
<comment type="subcellular location">
    <subcellularLocation>
        <location evidence="1">Membrane</location>
        <topology evidence="1">Multi-pass membrane protein</topology>
    </subcellularLocation>
</comment>
<organism evidence="9 10">
    <name type="scientific">Colletotrichum gloeosporioides</name>
    <name type="common">Anthracnose fungus</name>
    <name type="synonym">Glomerella cingulata</name>
    <dbReference type="NCBI Taxonomy" id="474922"/>
    <lineage>
        <taxon>Eukaryota</taxon>
        <taxon>Fungi</taxon>
        <taxon>Dikarya</taxon>
        <taxon>Ascomycota</taxon>
        <taxon>Pezizomycotina</taxon>
        <taxon>Sordariomycetes</taxon>
        <taxon>Hypocreomycetidae</taxon>
        <taxon>Glomerellales</taxon>
        <taxon>Glomerellaceae</taxon>
        <taxon>Colletotrichum</taxon>
        <taxon>Colletotrichum gloeosporioides species complex</taxon>
    </lineage>
</organism>
<feature type="transmembrane region" description="Helical" evidence="7">
    <location>
        <begin position="142"/>
        <end position="165"/>
    </location>
</feature>
<dbReference type="InterPro" id="IPR020846">
    <property type="entry name" value="MFS_dom"/>
</dbReference>
<dbReference type="Proteomes" id="UP000613401">
    <property type="component" value="Unassembled WGS sequence"/>
</dbReference>
<feature type="transmembrane region" description="Helical" evidence="7">
    <location>
        <begin position="403"/>
        <end position="424"/>
    </location>
</feature>
<feature type="transmembrane region" description="Helical" evidence="7">
    <location>
        <begin position="73"/>
        <end position="91"/>
    </location>
</feature>
<dbReference type="RefSeq" id="XP_045257250.1">
    <property type="nucleotide sequence ID" value="XM_045404050.1"/>
</dbReference>
<evidence type="ECO:0000256" key="1">
    <source>
        <dbReference type="ARBA" id="ARBA00004141"/>
    </source>
</evidence>
<evidence type="ECO:0000256" key="6">
    <source>
        <dbReference type="SAM" id="MobiDB-lite"/>
    </source>
</evidence>
<keyword evidence="2" id="KW-0813">Transport</keyword>
<feature type="transmembrane region" description="Helical" evidence="7">
    <location>
        <begin position="205"/>
        <end position="225"/>
    </location>
</feature>
<dbReference type="Pfam" id="PF07690">
    <property type="entry name" value="MFS_1"/>
    <property type="match status" value="1"/>
</dbReference>
<dbReference type="FunFam" id="1.20.1250.20:FF:000013">
    <property type="entry name" value="MFS general substrate transporter"/>
    <property type="match status" value="1"/>
</dbReference>